<evidence type="ECO:0000256" key="1">
    <source>
        <dbReference type="SAM" id="MobiDB-lite"/>
    </source>
</evidence>
<comment type="caution">
    <text evidence="2">The sequence shown here is derived from an EMBL/GenBank/DDBJ whole genome shotgun (WGS) entry which is preliminary data.</text>
</comment>
<dbReference type="Proteomes" id="UP000235145">
    <property type="component" value="Unassembled WGS sequence"/>
</dbReference>
<gene>
    <name evidence="2" type="ORF">LSAT_V11C600310520</name>
</gene>
<accession>A0A9R1VA63</accession>
<protein>
    <submittedName>
        <fullName evidence="2">Uncharacterized protein</fullName>
    </submittedName>
</protein>
<evidence type="ECO:0000313" key="3">
    <source>
        <dbReference type="Proteomes" id="UP000235145"/>
    </source>
</evidence>
<feature type="compositionally biased region" description="Polar residues" evidence="1">
    <location>
        <begin position="152"/>
        <end position="161"/>
    </location>
</feature>
<evidence type="ECO:0000313" key="2">
    <source>
        <dbReference type="EMBL" id="KAJ0201026.1"/>
    </source>
</evidence>
<dbReference type="PANTHER" id="PTHR45023">
    <property type="match status" value="1"/>
</dbReference>
<dbReference type="EMBL" id="NBSK02000006">
    <property type="protein sequence ID" value="KAJ0201026.1"/>
    <property type="molecule type" value="Genomic_DNA"/>
</dbReference>
<name>A0A9R1VA63_LACSA</name>
<feature type="region of interest" description="Disordered" evidence="1">
    <location>
        <begin position="146"/>
        <end position="192"/>
    </location>
</feature>
<proteinExistence type="predicted"/>
<reference evidence="2 3" key="1">
    <citation type="journal article" date="2017" name="Nat. Commun.">
        <title>Genome assembly with in vitro proximity ligation data and whole-genome triplication in lettuce.</title>
        <authorList>
            <person name="Reyes-Chin-Wo S."/>
            <person name="Wang Z."/>
            <person name="Yang X."/>
            <person name="Kozik A."/>
            <person name="Arikit S."/>
            <person name="Song C."/>
            <person name="Xia L."/>
            <person name="Froenicke L."/>
            <person name="Lavelle D.O."/>
            <person name="Truco M.J."/>
            <person name="Xia R."/>
            <person name="Zhu S."/>
            <person name="Xu C."/>
            <person name="Xu H."/>
            <person name="Xu X."/>
            <person name="Cox K."/>
            <person name="Korf I."/>
            <person name="Meyers B.C."/>
            <person name="Michelmore R.W."/>
        </authorList>
    </citation>
    <scope>NUCLEOTIDE SEQUENCE [LARGE SCALE GENOMIC DNA]</scope>
    <source>
        <strain evidence="3">cv. Salinas</strain>
        <tissue evidence="2">Seedlings</tissue>
    </source>
</reference>
<sequence>MDPNQNTPHPNFRKHKFDNDFALYTTPHKFPTMESPQGGFRRHGYQLPDTQLKEMHKRLGFLGEISNHIYEITGSESRNPDQIISKWCDIRLKYTKFREIYNNLQNIRKSDSNDFDVFKINLEKKLSARNVFPYVKPCLKLKDAPKWEEQTEGTSQTSSDEQPLRRPVGRNKEKKVGSLASGSSVIVTLESK</sequence>
<keyword evidence="3" id="KW-1185">Reference proteome</keyword>
<dbReference type="PANTHER" id="PTHR45023:SF14">
    <property type="entry name" value="GLUTATHIONE TRANSFERASE"/>
    <property type="match status" value="1"/>
</dbReference>
<organism evidence="2 3">
    <name type="scientific">Lactuca sativa</name>
    <name type="common">Garden lettuce</name>
    <dbReference type="NCBI Taxonomy" id="4236"/>
    <lineage>
        <taxon>Eukaryota</taxon>
        <taxon>Viridiplantae</taxon>
        <taxon>Streptophyta</taxon>
        <taxon>Embryophyta</taxon>
        <taxon>Tracheophyta</taxon>
        <taxon>Spermatophyta</taxon>
        <taxon>Magnoliopsida</taxon>
        <taxon>eudicotyledons</taxon>
        <taxon>Gunneridae</taxon>
        <taxon>Pentapetalae</taxon>
        <taxon>asterids</taxon>
        <taxon>campanulids</taxon>
        <taxon>Asterales</taxon>
        <taxon>Asteraceae</taxon>
        <taxon>Cichorioideae</taxon>
        <taxon>Cichorieae</taxon>
        <taxon>Lactucinae</taxon>
        <taxon>Lactuca</taxon>
    </lineage>
</organism>
<dbReference type="AlphaFoldDB" id="A0A9R1VA63"/>